<dbReference type="Pfam" id="PF00005">
    <property type="entry name" value="ABC_tran"/>
    <property type="match status" value="1"/>
</dbReference>
<dbReference type="InterPro" id="IPR003593">
    <property type="entry name" value="AAA+_ATPase"/>
</dbReference>
<keyword evidence="2" id="KW-0813">Transport</keyword>
<dbReference type="PROSITE" id="PS50893">
    <property type="entry name" value="ABC_TRANSPORTER_2"/>
    <property type="match status" value="1"/>
</dbReference>
<dbReference type="AlphaFoldDB" id="A0A1E3A528"/>
<feature type="domain" description="ABC transporter" evidence="5">
    <location>
        <begin position="5"/>
        <end position="244"/>
    </location>
</feature>
<dbReference type="GO" id="GO:0098796">
    <property type="term" value="C:membrane protein complex"/>
    <property type="evidence" value="ECO:0007669"/>
    <property type="project" value="UniProtKB-ARBA"/>
</dbReference>
<dbReference type="EMBL" id="MCGH01000003">
    <property type="protein sequence ID" value="ODM03863.1"/>
    <property type="molecule type" value="Genomic_DNA"/>
</dbReference>
<evidence type="ECO:0000313" key="6">
    <source>
        <dbReference type="EMBL" id="ODM03863.1"/>
    </source>
</evidence>
<evidence type="ECO:0000256" key="1">
    <source>
        <dbReference type="ARBA" id="ARBA00005417"/>
    </source>
</evidence>
<dbReference type="InterPro" id="IPR017911">
    <property type="entry name" value="MacB-like_ATP-bd"/>
</dbReference>
<dbReference type="InterPro" id="IPR027417">
    <property type="entry name" value="P-loop_NTPase"/>
</dbReference>
<organism evidence="6 7">
    <name type="scientific">Eisenbergiella tayi</name>
    <dbReference type="NCBI Taxonomy" id="1432052"/>
    <lineage>
        <taxon>Bacteria</taxon>
        <taxon>Bacillati</taxon>
        <taxon>Bacillota</taxon>
        <taxon>Clostridia</taxon>
        <taxon>Lachnospirales</taxon>
        <taxon>Lachnospiraceae</taxon>
        <taxon>Eisenbergiella</taxon>
    </lineage>
</organism>
<dbReference type="GO" id="GO:0005524">
    <property type="term" value="F:ATP binding"/>
    <property type="evidence" value="ECO:0007669"/>
    <property type="project" value="UniProtKB-KW"/>
</dbReference>
<dbReference type="Proteomes" id="UP000094067">
    <property type="component" value="Unassembled WGS sequence"/>
</dbReference>
<proteinExistence type="inferred from homology"/>
<sequence>MEDILRISNIEKYYGNGGNLTKALSDVSFQVREGEFIGIMGASGSGKTTLLNCISTIDTVSAGHIFLDGTDVTEIREKDIARFRRENLGFIFQEFNLLDTLTVRENISLALTINRLPAGKIMERVEDMADKLGIRDILDKFPYQVSGGQKQRCACARAMINRPRLILADEPTGALDSHSSQMLLDTIRNMNESLSATILMVTHDAFTASYAGRILFLKDGQIFTEILRGNDSRRRFFGKILDVMTMLGGDLADVR</sequence>
<comment type="similarity">
    <text evidence="1">Belongs to the ABC transporter superfamily.</text>
</comment>
<name>A0A1E3A528_9FIRM</name>
<evidence type="ECO:0000256" key="2">
    <source>
        <dbReference type="ARBA" id="ARBA00022448"/>
    </source>
</evidence>
<evidence type="ECO:0000256" key="3">
    <source>
        <dbReference type="ARBA" id="ARBA00022741"/>
    </source>
</evidence>
<dbReference type="FunFam" id="3.40.50.300:FF:000032">
    <property type="entry name" value="Export ABC transporter ATP-binding protein"/>
    <property type="match status" value="1"/>
</dbReference>
<dbReference type="RefSeq" id="WP_069154185.1">
    <property type="nucleotide sequence ID" value="NZ_CAJLDD010000069.1"/>
</dbReference>
<dbReference type="GO" id="GO:0022857">
    <property type="term" value="F:transmembrane transporter activity"/>
    <property type="evidence" value="ECO:0007669"/>
    <property type="project" value="UniProtKB-ARBA"/>
</dbReference>
<gene>
    <name evidence="6" type="primary">bceA_7</name>
    <name evidence="6" type="ORF">BEI61_04666</name>
</gene>
<dbReference type="CDD" id="cd03255">
    <property type="entry name" value="ABC_MJ0796_LolCDE_FtsE"/>
    <property type="match status" value="1"/>
</dbReference>
<keyword evidence="4 6" id="KW-0067">ATP-binding</keyword>
<dbReference type="SMART" id="SM00382">
    <property type="entry name" value="AAA"/>
    <property type="match status" value="1"/>
</dbReference>
<dbReference type="GO" id="GO:0016887">
    <property type="term" value="F:ATP hydrolysis activity"/>
    <property type="evidence" value="ECO:0007669"/>
    <property type="project" value="InterPro"/>
</dbReference>
<comment type="caution">
    <text evidence="6">The sequence shown here is derived from an EMBL/GenBank/DDBJ whole genome shotgun (WGS) entry which is preliminary data.</text>
</comment>
<dbReference type="InterPro" id="IPR003439">
    <property type="entry name" value="ABC_transporter-like_ATP-bd"/>
</dbReference>
<dbReference type="PANTHER" id="PTHR42798:SF7">
    <property type="entry name" value="ALPHA-D-RIBOSE 1-METHYLPHOSPHONATE 5-TRIPHOSPHATE SYNTHASE SUBUNIT PHNL"/>
    <property type="match status" value="1"/>
</dbReference>
<dbReference type="SUPFAM" id="SSF52540">
    <property type="entry name" value="P-loop containing nucleoside triphosphate hydrolases"/>
    <property type="match status" value="1"/>
</dbReference>
<dbReference type="Gene3D" id="3.40.50.300">
    <property type="entry name" value="P-loop containing nucleotide triphosphate hydrolases"/>
    <property type="match status" value="1"/>
</dbReference>
<reference evidence="6 7" key="1">
    <citation type="submission" date="2016-07" db="EMBL/GenBank/DDBJ databases">
        <title>Characterization of isolates of Eisenbergiella tayi derived from blood cultures, using whole genome sequencing.</title>
        <authorList>
            <person name="Burdz T."/>
            <person name="Wiebe D."/>
            <person name="Huynh C."/>
            <person name="Bernard K."/>
        </authorList>
    </citation>
    <scope>NUCLEOTIDE SEQUENCE [LARGE SCALE GENOMIC DNA]</scope>
    <source>
        <strain evidence="6 7">NML 110608</strain>
    </source>
</reference>
<dbReference type="PANTHER" id="PTHR42798">
    <property type="entry name" value="LIPOPROTEIN-RELEASING SYSTEM ATP-BINDING PROTEIN LOLD"/>
    <property type="match status" value="1"/>
</dbReference>
<dbReference type="PATRIC" id="fig|1432052.4.peg.5180"/>
<evidence type="ECO:0000313" key="7">
    <source>
        <dbReference type="Proteomes" id="UP000094067"/>
    </source>
</evidence>
<accession>A0A1E3A528</accession>
<keyword evidence="3" id="KW-0547">Nucleotide-binding</keyword>
<evidence type="ECO:0000256" key="4">
    <source>
        <dbReference type="ARBA" id="ARBA00022840"/>
    </source>
</evidence>
<evidence type="ECO:0000259" key="5">
    <source>
        <dbReference type="PROSITE" id="PS50893"/>
    </source>
</evidence>
<protein>
    <submittedName>
        <fullName evidence="6">Bacitracin export ATP-binding protein BceA</fullName>
    </submittedName>
</protein>